<comment type="caution">
    <text evidence="1">The sequence shown here is derived from an EMBL/GenBank/DDBJ whole genome shotgun (WGS) entry which is preliminary data.</text>
</comment>
<dbReference type="AlphaFoldDB" id="A0A4R2AM74"/>
<gene>
    <name evidence="1" type="ORF">EV184_1611</name>
</gene>
<sequence length="158" mass="18092">MARANKKWLEVAKVSLPGRLSLRSLDASNLGDVAESRIREGYTQEEIDAGTKMLDSVELLEQWEPANPRSVALAMCLAIGWDDDVGADYFRVYVVTNDLRSHLPRRSNAWVYVDVFKWHDVLASLLNILGKCERGTWDDSVRELRRRFDWEYEGMAGT</sequence>
<dbReference type="EMBL" id="SLVU01000061">
    <property type="protein sequence ID" value="TCN14698.1"/>
    <property type="molecule type" value="Genomic_DNA"/>
</dbReference>
<organism evidence="1 2">
    <name type="scientific">Sinorhizobium americanum</name>
    <dbReference type="NCBI Taxonomy" id="194963"/>
    <lineage>
        <taxon>Bacteria</taxon>
        <taxon>Pseudomonadati</taxon>
        <taxon>Pseudomonadota</taxon>
        <taxon>Alphaproteobacteria</taxon>
        <taxon>Hyphomicrobiales</taxon>
        <taxon>Rhizobiaceae</taxon>
        <taxon>Sinorhizobium/Ensifer group</taxon>
        <taxon>Sinorhizobium</taxon>
    </lineage>
</organism>
<evidence type="ECO:0000313" key="1">
    <source>
        <dbReference type="EMBL" id="TCN14698.1"/>
    </source>
</evidence>
<reference evidence="1 2" key="1">
    <citation type="submission" date="2019-03" db="EMBL/GenBank/DDBJ databases">
        <title>Genomic Encyclopedia of Type Strains, Phase IV (KMG-V): Genome sequencing to study the core and pangenomes of soil and plant-associated prokaryotes.</title>
        <authorList>
            <person name="Whitman W."/>
        </authorList>
    </citation>
    <scope>NUCLEOTIDE SEQUENCE [LARGE SCALE GENOMIC DNA]</scope>
    <source>
        <strain evidence="1 2">23C40</strain>
    </source>
</reference>
<evidence type="ECO:0000313" key="2">
    <source>
        <dbReference type="Proteomes" id="UP000295043"/>
    </source>
</evidence>
<dbReference type="InterPro" id="IPR028964">
    <property type="entry name" value="Imm8"/>
</dbReference>
<dbReference type="RefSeq" id="WP_132082165.1">
    <property type="nucleotide sequence ID" value="NZ_SLVU01000061.1"/>
</dbReference>
<protein>
    <submittedName>
        <fullName evidence="1">Immunity protein 8 of polymorphic toxin system</fullName>
    </submittedName>
</protein>
<dbReference type="Pfam" id="PF15586">
    <property type="entry name" value="Imm8"/>
    <property type="match status" value="1"/>
</dbReference>
<name>A0A4R2AM74_9HYPH</name>
<dbReference type="Proteomes" id="UP000295043">
    <property type="component" value="Unassembled WGS sequence"/>
</dbReference>
<proteinExistence type="predicted"/>
<accession>A0A4R2AM74</accession>